<comment type="caution">
    <text evidence="1">The sequence shown here is derived from an EMBL/GenBank/DDBJ whole genome shotgun (WGS) entry which is preliminary data.</text>
</comment>
<dbReference type="Proteomes" id="UP000294882">
    <property type="component" value="Unassembled WGS sequence"/>
</dbReference>
<protein>
    <submittedName>
        <fullName evidence="1">Uncharacterized protein</fullName>
    </submittedName>
</protein>
<dbReference type="AlphaFoldDB" id="A0A4R7TZN0"/>
<evidence type="ECO:0000313" key="2">
    <source>
        <dbReference type="Proteomes" id="UP000294882"/>
    </source>
</evidence>
<reference evidence="1 2" key="1">
    <citation type="submission" date="2019-03" db="EMBL/GenBank/DDBJ databases">
        <title>Genomic Encyclopedia of Archaeal and Bacterial Type Strains, Phase II (KMG-II): from individual species to whole genera.</title>
        <authorList>
            <person name="Goeker M."/>
        </authorList>
    </citation>
    <scope>NUCLEOTIDE SEQUENCE [LARGE SCALE GENOMIC DNA]</scope>
    <source>
        <strain evidence="1 2">ATCC 25591</strain>
    </source>
</reference>
<evidence type="ECO:0000313" key="1">
    <source>
        <dbReference type="EMBL" id="TDU97796.1"/>
    </source>
</evidence>
<name>A0A4R7TZN0_9BACT</name>
<sequence length="96" mass="11735">MAKVWHTLVVSYEQVVAEFYNSLIIAMPQNKKYKKYCFYFPKKMASYKNDSWLLRFTDDWNFNVFLKVKNNVGEYETIDEVKLTAQELIFQFEFYR</sequence>
<accession>A0A4R7TZN0</accession>
<gene>
    <name evidence="1" type="ORF">JN03_0312</name>
</gene>
<organism evidence="1 2">
    <name type="scientific">Metamycoplasma hyosynoviae</name>
    <dbReference type="NCBI Taxonomy" id="29559"/>
    <lineage>
        <taxon>Bacteria</taxon>
        <taxon>Bacillati</taxon>
        <taxon>Mycoplasmatota</taxon>
        <taxon>Mycoplasmoidales</taxon>
        <taxon>Metamycoplasmataceae</taxon>
        <taxon>Metamycoplasma</taxon>
    </lineage>
</organism>
<dbReference type="RefSeq" id="WP_134076567.1">
    <property type="nucleotide sequence ID" value="NZ_JAQRBA010000008.1"/>
</dbReference>
<dbReference type="EMBL" id="SOCH01000003">
    <property type="protein sequence ID" value="TDU97796.1"/>
    <property type="molecule type" value="Genomic_DNA"/>
</dbReference>
<proteinExistence type="predicted"/>